<evidence type="ECO:0000256" key="1">
    <source>
        <dbReference type="SAM" id="Phobius"/>
    </source>
</evidence>
<evidence type="ECO:0000313" key="3">
    <source>
        <dbReference type="Proteomes" id="UP000824890"/>
    </source>
</evidence>
<name>A0ABQ7Z064_BRANA</name>
<feature type="transmembrane region" description="Helical" evidence="1">
    <location>
        <begin position="111"/>
        <end position="129"/>
    </location>
</feature>
<evidence type="ECO:0000313" key="2">
    <source>
        <dbReference type="EMBL" id="KAH0873587.1"/>
    </source>
</evidence>
<protein>
    <submittedName>
        <fullName evidence="2">Uncharacterized protein</fullName>
    </submittedName>
</protein>
<comment type="caution">
    <text evidence="2">The sequence shown here is derived from an EMBL/GenBank/DDBJ whole genome shotgun (WGS) entry which is preliminary data.</text>
</comment>
<keyword evidence="1" id="KW-0812">Transmembrane</keyword>
<accession>A0ABQ7Z064</accession>
<organism evidence="2 3">
    <name type="scientific">Brassica napus</name>
    <name type="common">Rape</name>
    <dbReference type="NCBI Taxonomy" id="3708"/>
    <lineage>
        <taxon>Eukaryota</taxon>
        <taxon>Viridiplantae</taxon>
        <taxon>Streptophyta</taxon>
        <taxon>Embryophyta</taxon>
        <taxon>Tracheophyta</taxon>
        <taxon>Spermatophyta</taxon>
        <taxon>Magnoliopsida</taxon>
        <taxon>eudicotyledons</taxon>
        <taxon>Gunneridae</taxon>
        <taxon>Pentapetalae</taxon>
        <taxon>rosids</taxon>
        <taxon>malvids</taxon>
        <taxon>Brassicales</taxon>
        <taxon>Brassicaceae</taxon>
        <taxon>Brassiceae</taxon>
        <taxon>Brassica</taxon>
    </lineage>
</organism>
<gene>
    <name evidence="2" type="ORF">HID58_070949</name>
</gene>
<proteinExistence type="predicted"/>
<keyword evidence="1" id="KW-1133">Transmembrane helix</keyword>
<keyword evidence="1" id="KW-0472">Membrane</keyword>
<sequence>MLDPTRQTGEFVGESGPTHPFGELDDDCFAVRDPLSEALSNLSRRLIVKKSARRDLGLFRFVVSGGVESTSAKETDLQVCSRESWDYGRAANPDGVDSSAQRAQRVLLENIILASLSLVLASTEILTLLKRMMRRRICVLPALDEMVDQDAYMKMVVANAKNMEASNEFAVEMENYFAGLPDKEEVACNLLTIQNLWSELKAVMVKDQERVSEVNEMKKKLEMRRNLAKEYEGVLIRVKDKFDKKKVEVLAEIRLQEVTTNIELLIEFWVSDHSLHDLDLPQISDDSTNQVASPSHGCFWID</sequence>
<keyword evidence="3" id="KW-1185">Reference proteome</keyword>
<dbReference type="Proteomes" id="UP000824890">
    <property type="component" value="Unassembled WGS sequence"/>
</dbReference>
<dbReference type="EMBL" id="JAGKQM010000016">
    <property type="protein sequence ID" value="KAH0873587.1"/>
    <property type="molecule type" value="Genomic_DNA"/>
</dbReference>
<reference evidence="2 3" key="1">
    <citation type="submission" date="2021-05" db="EMBL/GenBank/DDBJ databases">
        <title>Genome Assembly of Synthetic Allotetraploid Brassica napus Reveals Homoeologous Exchanges between Subgenomes.</title>
        <authorList>
            <person name="Davis J.T."/>
        </authorList>
    </citation>
    <scope>NUCLEOTIDE SEQUENCE [LARGE SCALE GENOMIC DNA]</scope>
    <source>
        <strain evidence="3">cv. Da-Ae</strain>
        <tissue evidence="2">Seedling</tissue>
    </source>
</reference>